<dbReference type="CDD" id="cd21109">
    <property type="entry name" value="SPASM"/>
    <property type="match status" value="1"/>
</dbReference>
<organism evidence="2">
    <name type="scientific">Prochloron didemni P1-Palau</name>
    <dbReference type="NCBI Taxonomy" id="910450"/>
    <lineage>
        <taxon>Bacteria</taxon>
        <taxon>Bacillati</taxon>
        <taxon>Cyanobacteriota</taxon>
        <taxon>Cyanophyceae</taxon>
        <taxon>Oscillatoriophycideae</taxon>
        <taxon>Chroococcales</taxon>
        <taxon>Prochloraceae</taxon>
        <taxon>Prochloron</taxon>
    </lineage>
</organism>
<dbReference type="InterPro" id="IPR023885">
    <property type="entry name" value="4Fe4S-binding_SPASM_dom"/>
</dbReference>
<evidence type="ECO:0000259" key="1">
    <source>
        <dbReference type="Pfam" id="PF13186"/>
    </source>
</evidence>
<sequence length="274" mass="31343">MEATYDKELVEKITVIRNGGYQVDIYSNGSGLRPALTDRLLELGIQSFTFNLSTLDEAQYYQTRGTKGLPKVLPNLDYLLAQEAVKNQQTKVTIVVVGALDRRHAENVEMVRQRFANTPVSNIYIIPMVEFAGKKDQGLLPIPLPHEKLQGCLWKRDLDWLHFDATGEAILCCHDYFSQYKMGNIETANVREIYQGEPIQQWRHWISGEEEAPEDFICHRCAYAVTENHVENLRKWFCSRCELPDLLGEENACKQCGDVGLVIDYIQNNSNVNL</sequence>
<reference evidence="2" key="1">
    <citation type="journal article" date="2011" name="PLoS ONE">
        <title>Variation in tropical reef symbiont metagenomes defined by secondary metabolism.</title>
        <authorList>
            <person name="Donia M.S."/>
            <person name="Fricke W.F."/>
            <person name="Ravel J."/>
            <person name="Schmidt E.W."/>
        </authorList>
    </citation>
    <scope>NUCLEOTIDE SEQUENCE</scope>
</reference>
<dbReference type="SUPFAM" id="SSF102114">
    <property type="entry name" value="Radical SAM enzymes"/>
    <property type="match status" value="1"/>
</dbReference>
<name>G0XS28_PRODI</name>
<protein>
    <submittedName>
        <fullName evidence="2">Putative radical SAM</fullName>
    </submittedName>
</protein>
<dbReference type="EMBL" id="HQ407366">
    <property type="protein sequence ID" value="AEH57196.1"/>
    <property type="molecule type" value="Genomic_DNA"/>
</dbReference>
<dbReference type="InterPro" id="IPR058240">
    <property type="entry name" value="rSAM_sf"/>
</dbReference>
<accession>G0XS28</accession>
<gene>
    <name evidence="2" type="primary">prnF</name>
</gene>
<evidence type="ECO:0000313" key="2">
    <source>
        <dbReference type="EMBL" id="AEH57196.1"/>
    </source>
</evidence>
<dbReference type="AlphaFoldDB" id="G0XS28"/>
<dbReference type="InterPro" id="IPR013785">
    <property type="entry name" value="Aldolase_TIM"/>
</dbReference>
<dbReference type="Gene3D" id="3.20.20.70">
    <property type="entry name" value="Aldolase class I"/>
    <property type="match status" value="1"/>
</dbReference>
<feature type="domain" description="4Fe4S-binding SPASM" evidence="1">
    <location>
        <begin position="159"/>
        <end position="221"/>
    </location>
</feature>
<proteinExistence type="predicted"/>
<dbReference type="Pfam" id="PF13186">
    <property type="entry name" value="SPASM"/>
    <property type="match status" value="1"/>
</dbReference>